<evidence type="ECO:0000256" key="3">
    <source>
        <dbReference type="ARBA" id="ARBA00022833"/>
    </source>
</evidence>
<keyword evidence="3" id="KW-0862">Zinc</keyword>
<dbReference type="InterPro" id="IPR011057">
    <property type="entry name" value="Mss4-like_sf"/>
</dbReference>
<dbReference type="InterPro" id="IPR006913">
    <property type="entry name" value="CENP-V/GFA"/>
</dbReference>
<dbReference type="GO" id="GO:0046872">
    <property type="term" value="F:metal ion binding"/>
    <property type="evidence" value="ECO:0007669"/>
    <property type="project" value="UniProtKB-KW"/>
</dbReference>
<evidence type="ECO:0000259" key="5">
    <source>
        <dbReference type="PROSITE" id="PS51891"/>
    </source>
</evidence>
<dbReference type="PROSITE" id="PS51891">
    <property type="entry name" value="CENP_V_GFA"/>
    <property type="match status" value="1"/>
</dbReference>
<comment type="similarity">
    <text evidence="1">Belongs to the Gfa family.</text>
</comment>
<dbReference type="Gene3D" id="3.90.1590.10">
    <property type="entry name" value="glutathione-dependent formaldehyde- activating enzyme (gfa)"/>
    <property type="match status" value="1"/>
</dbReference>
<organism evidence="6 7">
    <name type="scientific">Lasiodiplodia theobromae</name>
    <dbReference type="NCBI Taxonomy" id="45133"/>
    <lineage>
        <taxon>Eukaryota</taxon>
        <taxon>Fungi</taxon>
        <taxon>Dikarya</taxon>
        <taxon>Ascomycota</taxon>
        <taxon>Pezizomycotina</taxon>
        <taxon>Dothideomycetes</taxon>
        <taxon>Dothideomycetes incertae sedis</taxon>
        <taxon>Botryosphaeriales</taxon>
        <taxon>Botryosphaeriaceae</taxon>
        <taxon>Lasiodiplodia</taxon>
    </lineage>
</organism>
<name>A0A5N5CXV0_9PEZI</name>
<protein>
    <recommendedName>
        <fullName evidence="5">CENP-V/GFA domain-containing protein</fullName>
    </recommendedName>
</protein>
<reference evidence="6 7" key="1">
    <citation type="journal article" date="2019" name="Sci. Rep.">
        <title>A multi-omics analysis of the grapevine pathogen Lasiodiplodia theobromae reveals that temperature affects the expression of virulence- and pathogenicity-related genes.</title>
        <authorList>
            <person name="Felix C."/>
            <person name="Meneses R."/>
            <person name="Goncalves M.F.M."/>
            <person name="Tilleman L."/>
            <person name="Duarte A.S."/>
            <person name="Jorrin-Novo J.V."/>
            <person name="Van de Peer Y."/>
            <person name="Deforce D."/>
            <person name="Van Nieuwerburgh F."/>
            <person name="Esteves A.C."/>
            <person name="Alves A."/>
        </authorList>
    </citation>
    <scope>NUCLEOTIDE SEQUENCE [LARGE SCALE GENOMIC DNA]</scope>
    <source>
        <strain evidence="6 7">LA-SOL3</strain>
    </source>
</reference>
<evidence type="ECO:0000256" key="1">
    <source>
        <dbReference type="ARBA" id="ARBA00005495"/>
    </source>
</evidence>
<evidence type="ECO:0000313" key="7">
    <source>
        <dbReference type="Proteomes" id="UP000325902"/>
    </source>
</evidence>
<keyword evidence="4" id="KW-0456">Lyase</keyword>
<dbReference type="Proteomes" id="UP000325902">
    <property type="component" value="Unassembled WGS sequence"/>
</dbReference>
<accession>A0A5N5CXV0</accession>
<comment type="caution">
    <text evidence="6">The sequence shown here is derived from an EMBL/GenBank/DDBJ whole genome shotgun (WGS) entry which is preliminary data.</text>
</comment>
<feature type="domain" description="CENP-V/GFA" evidence="5">
    <location>
        <begin position="10"/>
        <end position="132"/>
    </location>
</feature>
<evidence type="ECO:0000313" key="6">
    <source>
        <dbReference type="EMBL" id="KAB2570190.1"/>
    </source>
</evidence>
<evidence type="ECO:0000256" key="4">
    <source>
        <dbReference type="ARBA" id="ARBA00023239"/>
    </source>
</evidence>
<keyword evidence="2" id="KW-0479">Metal-binding</keyword>
<gene>
    <name evidence="6" type="ORF">DBV05_g11134</name>
</gene>
<dbReference type="EMBL" id="VCHE01000147">
    <property type="protein sequence ID" value="KAB2570190.1"/>
    <property type="molecule type" value="Genomic_DNA"/>
</dbReference>
<dbReference type="Pfam" id="PF04828">
    <property type="entry name" value="GFA"/>
    <property type="match status" value="1"/>
</dbReference>
<sequence>MTSASRPDSISGGCLCGAIRYTIQFPAGAEWPPSHNATCQCTQCRKTTGSLLPHLLELPATDITPDLTTESPSALPTYRLYRSSPKAQRGFCATCGSSLTWQTADAPGRIEVHVGTLDEEVLIGKVVEEKKDGDDGYGAVRKRTGGWGKELAVARWHNYVENAVPGVTDGVAGPKYLTVGSQGQRSFEGDLASIGRA</sequence>
<dbReference type="PANTHER" id="PTHR33337">
    <property type="entry name" value="GFA DOMAIN-CONTAINING PROTEIN"/>
    <property type="match status" value="1"/>
</dbReference>
<evidence type="ECO:0000256" key="2">
    <source>
        <dbReference type="ARBA" id="ARBA00022723"/>
    </source>
</evidence>
<keyword evidence="7" id="KW-1185">Reference proteome</keyword>
<proteinExistence type="inferred from homology"/>
<dbReference type="OrthoDB" id="6329284at2759"/>
<dbReference type="AlphaFoldDB" id="A0A5N5CXV0"/>
<dbReference type="GO" id="GO:0016846">
    <property type="term" value="F:carbon-sulfur lyase activity"/>
    <property type="evidence" value="ECO:0007669"/>
    <property type="project" value="InterPro"/>
</dbReference>
<dbReference type="PANTHER" id="PTHR33337:SF40">
    <property type="entry name" value="CENP-V_GFA DOMAIN-CONTAINING PROTEIN-RELATED"/>
    <property type="match status" value="1"/>
</dbReference>
<dbReference type="SUPFAM" id="SSF51316">
    <property type="entry name" value="Mss4-like"/>
    <property type="match status" value="1"/>
</dbReference>